<feature type="region of interest" description="Disordered" evidence="1">
    <location>
        <begin position="1"/>
        <end position="23"/>
    </location>
</feature>
<reference evidence="2 3" key="1">
    <citation type="journal article" date="2010" name="Nature">
        <title>Genome sequencing and analysis of the model grass Brachypodium distachyon.</title>
        <authorList>
            <consortium name="International Brachypodium Initiative"/>
        </authorList>
    </citation>
    <scope>NUCLEOTIDE SEQUENCE [LARGE SCALE GENOMIC DNA]</scope>
    <source>
        <strain evidence="2 3">Bd21</strain>
    </source>
</reference>
<evidence type="ECO:0000313" key="4">
    <source>
        <dbReference type="Proteomes" id="UP000008810"/>
    </source>
</evidence>
<reference evidence="2" key="2">
    <citation type="submission" date="2017-06" db="EMBL/GenBank/DDBJ databases">
        <title>WGS assembly of Brachypodium distachyon.</title>
        <authorList>
            <consortium name="The International Brachypodium Initiative"/>
            <person name="Lucas S."/>
            <person name="Harmon-Smith M."/>
            <person name="Lail K."/>
            <person name="Tice H."/>
            <person name="Grimwood J."/>
            <person name="Bruce D."/>
            <person name="Barry K."/>
            <person name="Shu S."/>
            <person name="Lindquist E."/>
            <person name="Wang M."/>
            <person name="Pitluck S."/>
            <person name="Vogel J.P."/>
            <person name="Garvin D.F."/>
            <person name="Mockler T.C."/>
            <person name="Schmutz J."/>
            <person name="Rokhsar D."/>
            <person name="Bevan M.W."/>
        </authorList>
    </citation>
    <scope>NUCLEOTIDE SEQUENCE</scope>
    <source>
        <strain evidence="2">Bd21</strain>
    </source>
</reference>
<dbReference type="Gramene" id="KQJ90010">
    <property type="protein sequence ID" value="KQJ90010"/>
    <property type="gene ID" value="BRADI_4g29075v3"/>
</dbReference>
<reference evidence="3" key="3">
    <citation type="submission" date="2018-08" db="UniProtKB">
        <authorList>
            <consortium name="EnsemblPlants"/>
        </authorList>
    </citation>
    <scope>IDENTIFICATION</scope>
    <source>
        <strain evidence="3">cv. Bd21</strain>
    </source>
</reference>
<dbReference type="InParanoid" id="A0A0Q3H9L5"/>
<dbReference type="AlphaFoldDB" id="A0A0Q3H9L5"/>
<evidence type="ECO:0000256" key="1">
    <source>
        <dbReference type="SAM" id="MobiDB-lite"/>
    </source>
</evidence>
<gene>
    <name evidence="2" type="ORF">BRADI_4g29075v3</name>
</gene>
<evidence type="ECO:0000313" key="3">
    <source>
        <dbReference type="EnsemblPlants" id="KQJ90010"/>
    </source>
</evidence>
<protein>
    <submittedName>
        <fullName evidence="2 3">Uncharacterized protein</fullName>
    </submittedName>
</protein>
<organism evidence="2">
    <name type="scientific">Brachypodium distachyon</name>
    <name type="common">Purple false brome</name>
    <name type="synonym">Trachynia distachya</name>
    <dbReference type="NCBI Taxonomy" id="15368"/>
    <lineage>
        <taxon>Eukaryota</taxon>
        <taxon>Viridiplantae</taxon>
        <taxon>Streptophyta</taxon>
        <taxon>Embryophyta</taxon>
        <taxon>Tracheophyta</taxon>
        <taxon>Spermatophyta</taxon>
        <taxon>Magnoliopsida</taxon>
        <taxon>Liliopsida</taxon>
        <taxon>Poales</taxon>
        <taxon>Poaceae</taxon>
        <taxon>BOP clade</taxon>
        <taxon>Pooideae</taxon>
        <taxon>Stipodae</taxon>
        <taxon>Brachypodieae</taxon>
        <taxon>Brachypodium</taxon>
    </lineage>
</organism>
<evidence type="ECO:0000313" key="2">
    <source>
        <dbReference type="EMBL" id="KQJ90010.2"/>
    </source>
</evidence>
<accession>A0A0Q3H9L5</accession>
<name>A0A0Q3H9L5_BRADI</name>
<keyword evidence="4" id="KW-1185">Reference proteome</keyword>
<dbReference type="EnsemblPlants" id="KQJ90010">
    <property type="protein sequence ID" value="KQJ90010"/>
    <property type="gene ID" value="BRADI_4g29075v3"/>
</dbReference>
<proteinExistence type="predicted"/>
<sequence length="108" mass="11930">MLAGCFGARSSSTHPLHARKGTGGRQASVGLLWLCASATWLAVRCWFGEQHCSVSIISHRGRKKEKLRASQMTMAPAAAIWRFLSPATKCCFHDFATHATMQLDVRRN</sequence>
<dbReference type="EMBL" id="CM000883">
    <property type="protein sequence ID" value="KQJ90010.2"/>
    <property type="molecule type" value="Genomic_DNA"/>
</dbReference>
<dbReference type="Proteomes" id="UP000008810">
    <property type="component" value="Chromosome 4"/>
</dbReference>